<protein>
    <recommendedName>
        <fullName evidence="3">DUF2795 domain-containing protein</fullName>
    </recommendedName>
</protein>
<dbReference type="InterPro" id="IPR021527">
    <property type="entry name" value="DUF2795"/>
</dbReference>
<dbReference type="RefSeq" id="WP_125053445.1">
    <property type="nucleotide sequence ID" value="NZ_BHZD01000001.1"/>
</dbReference>
<dbReference type="EMBL" id="BHZD01000001">
    <property type="protein sequence ID" value="GCD42105.1"/>
    <property type="molecule type" value="Genomic_DNA"/>
</dbReference>
<keyword evidence="2" id="KW-1185">Reference proteome</keyword>
<proteinExistence type="predicted"/>
<accession>A0A401VYJ8</accession>
<organism evidence="1 2">
    <name type="scientific">Streptomyces paromomycinus</name>
    <name type="common">Streptomyces rimosus subsp. paromomycinus</name>
    <dbReference type="NCBI Taxonomy" id="92743"/>
    <lineage>
        <taxon>Bacteria</taxon>
        <taxon>Bacillati</taxon>
        <taxon>Actinomycetota</taxon>
        <taxon>Actinomycetes</taxon>
        <taxon>Kitasatosporales</taxon>
        <taxon>Streptomycetaceae</taxon>
        <taxon>Streptomyces</taxon>
    </lineage>
</organism>
<evidence type="ECO:0008006" key="3">
    <source>
        <dbReference type="Google" id="ProtNLM"/>
    </source>
</evidence>
<gene>
    <name evidence="1" type="ORF">GKJPGBOP_01763</name>
</gene>
<evidence type="ECO:0000313" key="1">
    <source>
        <dbReference type="EMBL" id="GCD42105.1"/>
    </source>
</evidence>
<evidence type="ECO:0000313" key="2">
    <source>
        <dbReference type="Proteomes" id="UP000286746"/>
    </source>
</evidence>
<dbReference type="Pfam" id="PF11387">
    <property type="entry name" value="DUF2795"/>
    <property type="match status" value="1"/>
</dbReference>
<dbReference type="Proteomes" id="UP000286746">
    <property type="component" value="Unassembled WGS sequence"/>
</dbReference>
<reference evidence="1 2" key="1">
    <citation type="submission" date="2018-11" db="EMBL/GenBank/DDBJ databases">
        <title>Whole genome sequence of Streptomyces paromomycinus NBRC 15454(T).</title>
        <authorList>
            <person name="Komaki H."/>
            <person name="Tamura T."/>
        </authorList>
    </citation>
    <scope>NUCLEOTIDE SEQUENCE [LARGE SCALE GENOMIC DNA]</scope>
    <source>
        <strain evidence="1 2">NBRC 15454</strain>
    </source>
</reference>
<sequence length="64" mass="7055">MSDTNPIELQKALKGAHYPASKDDLVSCAEGNHAGRQMMDKISHIPGKSYENPAEVEKAVFKNR</sequence>
<name>A0A401VYJ8_STREY</name>
<dbReference type="AlphaFoldDB" id="A0A401VYJ8"/>
<comment type="caution">
    <text evidence="1">The sequence shown here is derived from an EMBL/GenBank/DDBJ whole genome shotgun (WGS) entry which is preliminary data.</text>
</comment>